<keyword evidence="1" id="KW-0808">Transferase</keyword>
<evidence type="ECO:0000313" key="1">
    <source>
        <dbReference type="EMBL" id="AUT58988.1"/>
    </source>
</evidence>
<dbReference type="Pfam" id="PF13489">
    <property type="entry name" value="Methyltransf_23"/>
    <property type="match status" value="1"/>
</dbReference>
<dbReference type="RefSeq" id="WP_042306995.1">
    <property type="nucleotide sequence ID" value="NZ_CP026111.1"/>
</dbReference>
<dbReference type="SUPFAM" id="SSF53335">
    <property type="entry name" value="S-adenosyl-L-methionine-dependent methyltransferases"/>
    <property type="match status" value="1"/>
</dbReference>
<dbReference type="Proteomes" id="UP000243502">
    <property type="component" value="Chromosome 1"/>
</dbReference>
<proteinExistence type="predicted"/>
<organism evidence="1 2">
    <name type="scientific">Paraburkholderia terrae</name>
    <dbReference type="NCBI Taxonomy" id="311230"/>
    <lineage>
        <taxon>Bacteria</taxon>
        <taxon>Pseudomonadati</taxon>
        <taxon>Pseudomonadota</taxon>
        <taxon>Betaproteobacteria</taxon>
        <taxon>Burkholderiales</taxon>
        <taxon>Burkholderiaceae</taxon>
        <taxon>Paraburkholderia</taxon>
    </lineage>
</organism>
<dbReference type="EMBL" id="CP026111">
    <property type="protein sequence ID" value="AUT58988.1"/>
    <property type="molecule type" value="Genomic_DNA"/>
</dbReference>
<dbReference type="Gene3D" id="3.40.50.150">
    <property type="entry name" value="Vaccinia Virus protein VP39"/>
    <property type="match status" value="1"/>
</dbReference>
<dbReference type="InterPro" id="IPR029063">
    <property type="entry name" value="SAM-dependent_MTases_sf"/>
</dbReference>
<reference evidence="1 2" key="1">
    <citation type="submission" date="2018-01" db="EMBL/GenBank/DDBJ databases">
        <title>Species boundaries and ecological features among Paraburkholderia terrae DSMZ17804T, P. hospita DSMZ17164T and P. caribensis DSMZ13236T.</title>
        <authorList>
            <person name="Pratama A.A."/>
        </authorList>
    </citation>
    <scope>NUCLEOTIDE SEQUENCE [LARGE SCALE GENOMIC DNA]</scope>
    <source>
        <strain evidence="1 2">DSM 17804</strain>
    </source>
</reference>
<accession>A0A2I8EHV6</accession>
<sequence length="296" mass="33449">MSDPSLTYVGDKRKQKLLSGLDIRNSTGLEIGALCRPFVSRTDGNVIYVDHATTDALKVKYAADPNVVVDKLVDVDAVWGECTLSESISGRTVDYIVASHVIEHVPDLVTWLQELKSVLKDNGQVRLVVPDKRFTFDYLRAESRLSDVLDAFVRRARVPQPHSIIDFALGASEVNCAEAWKKVIPEEQLRRHFTFSDALGLSRDVIANGTYHDVHCWTFTPQSFARIMRELVQHDLINFSCQHFQDTEPDTLEFFVGLKLFDGRDAAVNSWREMESRASDAVPGKPFWKIRRALGL</sequence>
<gene>
    <name evidence="1" type="ORF">C2L65_04790</name>
</gene>
<keyword evidence="1" id="KW-0489">Methyltransferase</keyword>
<name>A0A2I8EHV6_9BURK</name>
<dbReference type="GO" id="GO:0008168">
    <property type="term" value="F:methyltransferase activity"/>
    <property type="evidence" value="ECO:0007669"/>
    <property type="project" value="UniProtKB-KW"/>
</dbReference>
<dbReference type="GO" id="GO:0032259">
    <property type="term" value="P:methylation"/>
    <property type="evidence" value="ECO:0007669"/>
    <property type="project" value="UniProtKB-KW"/>
</dbReference>
<evidence type="ECO:0000313" key="2">
    <source>
        <dbReference type="Proteomes" id="UP000243502"/>
    </source>
</evidence>
<dbReference type="KEGG" id="pter:C2L65_04790"/>
<protein>
    <submittedName>
        <fullName evidence="1">Class I SAM-dependent methyltransferase</fullName>
    </submittedName>
</protein>
<dbReference type="OrthoDB" id="574053at2"/>
<dbReference type="AlphaFoldDB" id="A0A2I8EHV6"/>